<evidence type="ECO:0000256" key="2">
    <source>
        <dbReference type="ARBA" id="ARBA00022803"/>
    </source>
</evidence>
<name>A0A7C5X239_9AQUI</name>
<gene>
    <name evidence="4" type="ORF">ENN04_01610</name>
</gene>
<dbReference type="PROSITE" id="PS50005">
    <property type="entry name" value="TPR"/>
    <property type="match status" value="1"/>
</dbReference>
<dbReference type="Pfam" id="PF13174">
    <property type="entry name" value="TPR_6"/>
    <property type="match status" value="2"/>
</dbReference>
<dbReference type="AlphaFoldDB" id="A0A7C5X239"/>
<dbReference type="PANTHER" id="PTHR45586">
    <property type="entry name" value="TPR REPEAT-CONTAINING PROTEIN PA4667"/>
    <property type="match status" value="1"/>
</dbReference>
<feature type="repeat" description="TPR" evidence="3">
    <location>
        <begin position="487"/>
        <end position="520"/>
    </location>
</feature>
<dbReference type="InterPro" id="IPR019734">
    <property type="entry name" value="TPR_rpt"/>
</dbReference>
<dbReference type="SMART" id="SM00028">
    <property type="entry name" value="TPR"/>
    <property type="match status" value="6"/>
</dbReference>
<evidence type="ECO:0000256" key="3">
    <source>
        <dbReference type="PROSITE-ProRule" id="PRU00339"/>
    </source>
</evidence>
<sequence length="846" mass="97807">MFRLITLFSLSLLLIAFSQIKKEFDLQVEIVAKEVEEKPKLSPPQNLPFKGSEPMDLSPRLLEPPKEMEFIPVAKVEGDGLSCGKPRDAIAYKVGVDYYLKGDFLRAERELGSILTMPSPYRPMAEYVLGLMKLEKGQRSEALKFFENSCRFPHLYRDSACELYYALNFELKDSVPKNENPLWSVIYEIKEKKTYREPNCEEVVFKNYCNYVLDFVKGKVREEYKDSTTLRRAIVLFQAGKLDEAERLFLEYSKPTKPYRSVALYYLGLIALQKKDTNKAYQYASLLETINREYANSLYSQIAQRDVLLARITYNITKDPSFLELAGIIAYNRGDYQLALSNFLEAKNIKYAVYSAIRMGDYKTAYSLLEGKREKDREDYLWLLESAYWANLPMEEPLKAVRERHPELYKEYLGWSFFRKGDWLSALSYFDDPYYRALCYYNLKKYEDVLKVLKGIDHPKARLLKAKSALLLGKPSLARSFLTESSPEELYLLGLSYFMEGEYERSIEFFKKVPKDSPFGVRALMKTGDALYNLGKVDSAKQVYWEVLKSFPEDPLASQATLALLGMEERELPPSDREKLIRSYLQKEPNSPYAPELKYQLADLLIKRGEKKEAEKILIELFEGNSPLKYKALLKLASIEEDKRNKAVLLYKVYKEGSSEESAIARRELVKLYEEVGDQQSMAELLEGGDLSDKERAMQIYADIQRWDKARAIANQLISLGYRSPSFDNTLWKIYENTKDRNILTALTKSQDINLSAKAKLEMAKLLKAEGKPKEALEYLVDISLNNKGAQVYNSAILEGVRTFLELRLKKDASCFLERVDANSLSQEERVKIERLKKELPKCEVR</sequence>
<dbReference type="InterPro" id="IPR051012">
    <property type="entry name" value="CellSynth/LPSAsmb/PSIAsmb"/>
</dbReference>
<keyword evidence="2 3" id="KW-0802">TPR repeat</keyword>
<reference evidence="4" key="1">
    <citation type="journal article" date="2020" name="mSystems">
        <title>Genome- and Community-Level Interaction Insights into Carbon Utilization and Element Cycling Functions of Hydrothermarchaeota in Hydrothermal Sediment.</title>
        <authorList>
            <person name="Zhou Z."/>
            <person name="Liu Y."/>
            <person name="Xu W."/>
            <person name="Pan J."/>
            <person name="Luo Z.H."/>
            <person name="Li M."/>
        </authorList>
    </citation>
    <scope>NUCLEOTIDE SEQUENCE [LARGE SCALE GENOMIC DNA]</scope>
    <source>
        <strain evidence="4">SpSt-114</strain>
    </source>
</reference>
<evidence type="ECO:0000256" key="1">
    <source>
        <dbReference type="ARBA" id="ARBA00022737"/>
    </source>
</evidence>
<dbReference type="Gene3D" id="1.25.40.10">
    <property type="entry name" value="Tetratricopeptide repeat domain"/>
    <property type="match status" value="2"/>
</dbReference>
<proteinExistence type="predicted"/>
<protein>
    <submittedName>
        <fullName evidence="4">Tetratricopeptide repeat protein</fullName>
    </submittedName>
</protein>
<dbReference type="EMBL" id="DSAC01000020">
    <property type="protein sequence ID" value="HHO73317.1"/>
    <property type="molecule type" value="Genomic_DNA"/>
</dbReference>
<keyword evidence="1" id="KW-0677">Repeat</keyword>
<comment type="caution">
    <text evidence="4">The sequence shown here is derived from an EMBL/GenBank/DDBJ whole genome shotgun (WGS) entry which is preliminary data.</text>
</comment>
<dbReference type="InterPro" id="IPR011990">
    <property type="entry name" value="TPR-like_helical_dom_sf"/>
</dbReference>
<accession>A0A7C5X239</accession>
<dbReference type="SUPFAM" id="SSF81901">
    <property type="entry name" value="HCP-like"/>
    <property type="match status" value="1"/>
</dbReference>
<dbReference type="SUPFAM" id="SSF48452">
    <property type="entry name" value="TPR-like"/>
    <property type="match status" value="1"/>
</dbReference>
<organism evidence="4">
    <name type="scientific">Thermocrinis ruber</name>
    <dbReference type="NCBI Taxonomy" id="75906"/>
    <lineage>
        <taxon>Bacteria</taxon>
        <taxon>Pseudomonadati</taxon>
        <taxon>Aquificota</taxon>
        <taxon>Aquificia</taxon>
        <taxon>Aquificales</taxon>
        <taxon>Aquificaceae</taxon>
        <taxon>Thermocrinis</taxon>
    </lineage>
</organism>
<dbReference type="PANTHER" id="PTHR45586:SF1">
    <property type="entry name" value="LIPOPOLYSACCHARIDE ASSEMBLY PROTEIN B"/>
    <property type="match status" value="1"/>
</dbReference>
<evidence type="ECO:0000313" key="4">
    <source>
        <dbReference type="EMBL" id="HHO73317.1"/>
    </source>
</evidence>